<dbReference type="EMBL" id="JBHTHX010001542">
    <property type="protein sequence ID" value="MFD0888882.1"/>
    <property type="molecule type" value="Genomic_DNA"/>
</dbReference>
<keyword evidence="4" id="KW-1185">Reference proteome</keyword>
<protein>
    <submittedName>
        <fullName evidence="3">Condensation domain-containing protein</fullName>
    </submittedName>
</protein>
<feature type="non-terminal residue" evidence="3">
    <location>
        <position position="187"/>
    </location>
</feature>
<gene>
    <name evidence="3" type="ORF">ACFQ08_30465</name>
</gene>
<dbReference type="PANTHER" id="PTHR45527:SF1">
    <property type="entry name" value="FATTY ACID SYNTHASE"/>
    <property type="match status" value="1"/>
</dbReference>
<sequence length="187" mass="20498">MNALPLTREPFPAPGLSPAQERMWFLDRLSPGDGANNMVVCERLTGPLDAGALERALSEIVARHEALRTVFPEREGFPVARVLDPEPVVVEHLGPAGEPSPETLAELSNRPFDLATGPLLRVALIRVGPEEHILHLVVHHIAGDAWSIEQILFPELAALYSAFVSGRPAPPAPPRRSYADHVREQRE</sequence>
<accession>A0ABW3E0Q2</accession>
<evidence type="ECO:0000259" key="2">
    <source>
        <dbReference type="Pfam" id="PF00668"/>
    </source>
</evidence>
<dbReference type="SUPFAM" id="SSF52777">
    <property type="entry name" value="CoA-dependent acyltransferases"/>
    <property type="match status" value="1"/>
</dbReference>
<dbReference type="InterPro" id="IPR023213">
    <property type="entry name" value="CAT-like_dom_sf"/>
</dbReference>
<reference evidence="4" key="1">
    <citation type="journal article" date="2019" name="Int. J. Syst. Evol. Microbiol.">
        <title>The Global Catalogue of Microorganisms (GCM) 10K type strain sequencing project: providing services to taxonomists for standard genome sequencing and annotation.</title>
        <authorList>
            <consortium name="The Broad Institute Genomics Platform"/>
            <consortium name="The Broad Institute Genome Sequencing Center for Infectious Disease"/>
            <person name="Wu L."/>
            <person name="Ma J."/>
        </authorList>
    </citation>
    <scope>NUCLEOTIDE SEQUENCE [LARGE SCALE GENOMIC DNA]</scope>
    <source>
        <strain evidence="4">CCUG 62974</strain>
    </source>
</reference>
<dbReference type="Gene3D" id="3.30.559.10">
    <property type="entry name" value="Chloramphenicol acetyltransferase-like domain"/>
    <property type="match status" value="1"/>
</dbReference>
<dbReference type="InterPro" id="IPR001242">
    <property type="entry name" value="Condensation_dom"/>
</dbReference>
<name>A0ABW3E0Q2_9ACTN</name>
<feature type="region of interest" description="Disordered" evidence="1">
    <location>
        <begin position="168"/>
        <end position="187"/>
    </location>
</feature>
<feature type="domain" description="Condensation" evidence="2">
    <location>
        <begin position="16"/>
        <end position="186"/>
    </location>
</feature>
<feature type="compositionally biased region" description="Basic and acidic residues" evidence="1">
    <location>
        <begin position="177"/>
        <end position="187"/>
    </location>
</feature>
<dbReference type="Pfam" id="PF00668">
    <property type="entry name" value="Condensation"/>
    <property type="match status" value="1"/>
</dbReference>
<organism evidence="3 4">
    <name type="scientific">Streptosporangium algeriense</name>
    <dbReference type="NCBI Taxonomy" id="1682748"/>
    <lineage>
        <taxon>Bacteria</taxon>
        <taxon>Bacillati</taxon>
        <taxon>Actinomycetota</taxon>
        <taxon>Actinomycetes</taxon>
        <taxon>Streptosporangiales</taxon>
        <taxon>Streptosporangiaceae</taxon>
        <taxon>Streptosporangium</taxon>
    </lineage>
</organism>
<comment type="caution">
    <text evidence="3">The sequence shown here is derived from an EMBL/GenBank/DDBJ whole genome shotgun (WGS) entry which is preliminary data.</text>
</comment>
<proteinExistence type="predicted"/>
<evidence type="ECO:0000313" key="3">
    <source>
        <dbReference type="EMBL" id="MFD0888882.1"/>
    </source>
</evidence>
<dbReference type="Proteomes" id="UP001597024">
    <property type="component" value="Unassembled WGS sequence"/>
</dbReference>
<evidence type="ECO:0000256" key="1">
    <source>
        <dbReference type="SAM" id="MobiDB-lite"/>
    </source>
</evidence>
<dbReference type="PANTHER" id="PTHR45527">
    <property type="entry name" value="NONRIBOSOMAL PEPTIDE SYNTHETASE"/>
    <property type="match status" value="1"/>
</dbReference>
<evidence type="ECO:0000313" key="4">
    <source>
        <dbReference type="Proteomes" id="UP001597024"/>
    </source>
</evidence>